<reference evidence="2 3" key="1">
    <citation type="submission" date="2016-10" db="EMBL/GenBank/DDBJ databases">
        <title>Paenibacillus species isolates.</title>
        <authorList>
            <person name="Beno S.M."/>
        </authorList>
    </citation>
    <scope>NUCLEOTIDE SEQUENCE [LARGE SCALE GENOMIC DNA]</scope>
    <source>
        <strain evidence="2 3">FSL H7-0604</strain>
    </source>
</reference>
<evidence type="ECO:0000313" key="2">
    <source>
        <dbReference type="EMBL" id="OMD26733.1"/>
    </source>
</evidence>
<accession>A0A1R0X1S2</accession>
<sequence>MNLGVRLTPYDGEALGGFLQRLADRNGHSMLSLLYCFLHPSKKTLKQADIARIDCIAKNILNFKSMEQYIGVSSSKLKQHSLWSTISHFVDDGEISSTKIMREMIRIDYAYCPQCIYEYKYRKLMWNLKVISYCPDHNLHLNEVCTHCRKPIKLTHLRDCSLCPYCSGYLGGEGKERKVNKDDIYESFIRDSFTRLQDESIPYMNTQQVAQKLIYMLVDKDQPIDNEQLKNRMGGRACAEYLLQQARGSSLRRVHLLQIFDLLFINKWSIDDFIQLKVPGTFTARLTGHLQLKMVSSPPLIKRKVVQPPRKYNNAVSKQIEDICTDIHLKGGKITNLKVVKQIGISDNTLRKWGMLHTIEDCKKAVKQREHKEMEVEWERRINLFLEEEAGDIHTNDIYEYIGVKPAVIRKIAPNLIALIQEIRSDIRATQRFF</sequence>
<gene>
    <name evidence="2" type="ORF">BJP51_26440</name>
</gene>
<dbReference type="RefSeq" id="WP_076179500.1">
    <property type="nucleotide sequence ID" value="NZ_MKQP01000040.1"/>
</dbReference>
<dbReference type="InterPro" id="IPR009492">
    <property type="entry name" value="TniQ"/>
</dbReference>
<dbReference type="AlphaFoldDB" id="A0A1R0X1S2"/>
<feature type="domain" description="TniQ" evidence="1">
    <location>
        <begin position="6"/>
        <end position="141"/>
    </location>
</feature>
<dbReference type="Pfam" id="PF06527">
    <property type="entry name" value="TniQ"/>
    <property type="match status" value="1"/>
</dbReference>
<organism evidence="2 3">
    <name type="scientific">Paenibacillus odorifer</name>
    <dbReference type="NCBI Taxonomy" id="189426"/>
    <lineage>
        <taxon>Bacteria</taxon>
        <taxon>Bacillati</taxon>
        <taxon>Bacillota</taxon>
        <taxon>Bacilli</taxon>
        <taxon>Bacillales</taxon>
        <taxon>Paenibacillaceae</taxon>
        <taxon>Paenibacillus</taxon>
    </lineage>
</organism>
<evidence type="ECO:0000313" key="3">
    <source>
        <dbReference type="Proteomes" id="UP000187465"/>
    </source>
</evidence>
<dbReference type="EMBL" id="MKQP01000040">
    <property type="protein sequence ID" value="OMD26733.1"/>
    <property type="molecule type" value="Genomic_DNA"/>
</dbReference>
<dbReference type="Proteomes" id="UP000187465">
    <property type="component" value="Unassembled WGS sequence"/>
</dbReference>
<name>A0A1R0X1S2_9BACL</name>
<comment type="caution">
    <text evidence="2">The sequence shown here is derived from an EMBL/GenBank/DDBJ whole genome shotgun (WGS) entry which is preliminary data.</text>
</comment>
<proteinExistence type="predicted"/>
<evidence type="ECO:0000259" key="1">
    <source>
        <dbReference type="Pfam" id="PF06527"/>
    </source>
</evidence>
<protein>
    <recommendedName>
        <fullName evidence="1">TniQ domain-containing protein</fullName>
    </recommendedName>
</protein>